<comment type="pathway">
    <text evidence="5 9">Carbohydrate metabolism; galactose metabolism.</text>
</comment>
<dbReference type="PRINTS" id="PR01713">
    <property type="entry name" value="NUCEPIMERASE"/>
</dbReference>
<dbReference type="PANTHER" id="PTHR43725:SF47">
    <property type="entry name" value="UDP-GLUCOSE 4-EPIMERASE"/>
    <property type="match status" value="1"/>
</dbReference>
<keyword evidence="8 9" id="KW-0413">Isomerase</keyword>
<evidence type="ECO:0000256" key="4">
    <source>
        <dbReference type="ARBA" id="ARBA00002760"/>
    </source>
</evidence>
<dbReference type="Proteomes" id="UP000276133">
    <property type="component" value="Unassembled WGS sequence"/>
</dbReference>
<comment type="similarity">
    <text evidence="9">Belongs to the NAD(P)-dependent epimerase/dehydratase family.</text>
</comment>
<evidence type="ECO:0000256" key="1">
    <source>
        <dbReference type="ARBA" id="ARBA00000014"/>
    </source>
</evidence>
<comment type="function">
    <text evidence="4">Catalyzes two distinct but analogous reactions: the reversible epimerization of UDP-glucose to UDP-galactose and the reversible epimerization of UDP-N-acetylglucosamine to UDP-N-acetylgalactosamine. The reaction with UDP-Gal plays a critical role in the Leloir pathway of galactose catabolism in which galactose is converted to the glycolytic intermediate glucose 6-phosphate. It contributes to the catabolism of dietary galactose and enables the endogenous biosynthesis of both UDP-Gal and UDP-GalNAc when exogenous sources are limited. Both UDP-sugar interconversions are important in the synthesis of glycoproteins and glycolipids.</text>
</comment>
<dbReference type="Gene3D" id="3.40.50.720">
    <property type="entry name" value="NAD(P)-binding Rossmann-like Domain"/>
    <property type="match status" value="1"/>
</dbReference>
<comment type="catalytic activity">
    <reaction evidence="2 9">
        <text>UDP-alpha-D-glucose = UDP-alpha-D-galactose</text>
        <dbReference type="Rhea" id="RHEA:22168"/>
        <dbReference type="ChEBI" id="CHEBI:58885"/>
        <dbReference type="ChEBI" id="CHEBI:66914"/>
        <dbReference type="EC" id="5.1.3.2"/>
    </reaction>
</comment>
<comment type="catalytic activity">
    <reaction evidence="1">
        <text>UDP-N-acetyl-alpha-D-glucosamine = UDP-N-acetyl-alpha-D-galactosamine</text>
        <dbReference type="Rhea" id="RHEA:20517"/>
        <dbReference type="ChEBI" id="CHEBI:57705"/>
        <dbReference type="ChEBI" id="CHEBI:67138"/>
        <dbReference type="EC" id="5.1.3.7"/>
    </reaction>
</comment>
<keyword evidence="6 9" id="KW-0520">NAD</keyword>
<evidence type="ECO:0000256" key="7">
    <source>
        <dbReference type="ARBA" id="ARBA00023144"/>
    </source>
</evidence>
<dbReference type="PANTHER" id="PTHR43725">
    <property type="entry name" value="UDP-GLUCOSE 4-EPIMERASE"/>
    <property type="match status" value="1"/>
</dbReference>
<dbReference type="InterPro" id="IPR005886">
    <property type="entry name" value="UDP_G4E"/>
</dbReference>
<dbReference type="EC" id="5.1.3.2" evidence="9"/>
<evidence type="ECO:0000256" key="5">
    <source>
        <dbReference type="ARBA" id="ARBA00004947"/>
    </source>
</evidence>
<evidence type="ECO:0000256" key="2">
    <source>
        <dbReference type="ARBA" id="ARBA00000083"/>
    </source>
</evidence>
<reference evidence="11 12" key="1">
    <citation type="journal article" date="2018" name="Sci. Rep.">
        <title>Genomic signatures of local adaptation to the degree of environmental predictability in rotifers.</title>
        <authorList>
            <person name="Franch-Gras L."/>
            <person name="Hahn C."/>
            <person name="Garcia-Roger E.M."/>
            <person name="Carmona M.J."/>
            <person name="Serra M."/>
            <person name="Gomez A."/>
        </authorList>
    </citation>
    <scope>NUCLEOTIDE SEQUENCE [LARGE SCALE GENOMIC DNA]</scope>
    <source>
        <strain evidence="11">HYR1</strain>
    </source>
</reference>
<dbReference type="UniPathway" id="UPA00214"/>
<dbReference type="InterPro" id="IPR036291">
    <property type="entry name" value="NAD(P)-bd_dom_sf"/>
</dbReference>
<dbReference type="SUPFAM" id="SSF51735">
    <property type="entry name" value="NAD(P)-binding Rossmann-fold domains"/>
    <property type="match status" value="1"/>
</dbReference>
<evidence type="ECO:0000256" key="6">
    <source>
        <dbReference type="ARBA" id="ARBA00023027"/>
    </source>
</evidence>
<name>A0A3M7RB58_BRAPC</name>
<comment type="caution">
    <text evidence="11">The sequence shown here is derived from an EMBL/GenBank/DDBJ whole genome shotgun (WGS) entry which is preliminary data.</text>
</comment>
<dbReference type="GO" id="GO:0033499">
    <property type="term" value="P:galactose catabolic process via UDP-galactose, Leloir pathway"/>
    <property type="evidence" value="ECO:0007669"/>
    <property type="project" value="TreeGrafter"/>
</dbReference>
<keyword evidence="7" id="KW-0299">Galactose metabolism</keyword>
<dbReference type="OrthoDB" id="9402762at2759"/>
<protein>
    <recommendedName>
        <fullName evidence="9">UDP-glucose 4-epimerase</fullName>
        <ecNumber evidence="9">5.1.3.2</ecNumber>
    </recommendedName>
</protein>
<sequence>MSKLILVTGGAGFIGSHCVIELLIDGFEVLIADNWSNSSKECIPRLEKITGRKLNVVDLDVTDRDALDKLFSENQFYAVLHLAALKAVGESVSKPLEYYWNNVYGTMTVLDAMKKHNVKNFVFSSSATVYGTPNYLPLDEKHPTNGDQITNPYGKTKYVVEHVLKDLYGSDNSWNIIILRYFNPVGAHESGLIGEDPRGPPNNLMPFISQVAVGRLPEVKIFGNDYDTPDGTGVRDYIHIYDLARGHSLSLKKIDENPGLKIYNIGTGIGYSVLEMISAVEKTSGKKLKTRIVERRGGDVPSVYADSSLATRELGWKAVKNLNDMCQDLWNWQSKNPNGFSTPN</sequence>
<dbReference type="InterPro" id="IPR016040">
    <property type="entry name" value="NAD(P)-bd_dom"/>
</dbReference>
<dbReference type="GO" id="GO:0003978">
    <property type="term" value="F:UDP-glucose 4-epimerase activity"/>
    <property type="evidence" value="ECO:0007669"/>
    <property type="project" value="UniProtKB-UniRule"/>
</dbReference>
<dbReference type="Pfam" id="PF16363">
    <property type="entry name" value="GDP_Man_Dehyd"/>
    <property type="match status" value="1"/>
</dbReference>
<proteinExistence type="inferred from homology"/>
<dbReference type="STRING" id="10195.A0A3M7RB58"/>
<feature type="domain" description="NAD(P)-binding" evidence="10">
    <location>
        <begin position="6"/>
        <end position="328"/>
    </location>
</feature>
<dbReference type="EMBL" id="REGN01003810">
    <property type="protein sequence ID" value="RNA20634.1"/>
    <property type="molecule type" value="Genomic_DNA"/>
</dbReference>
<evidence type="ECO:0000313" key="12">
    <source>
        <dbReference type="Proteomes" id="UP000276133"/>
    </source>
</evidence>
<gene>
    <name evidence="11" type="ORF">BpHYR1_044829</name>
</gene>
<dbReference type="Gene3D" id="3.90.25.10">
    <property type="entry name" value="UDP-galactose 4-epimerase, domain 1"/>
    <property type="match status" value="1"/>
</dbReference>
<evidence type="ECO:0000256" key="3">
    <source>
        <dbReference type="ARBA" id="ARBA00001911"/>
    </source>
</evidence>
<comment type="subunit">
    <text evidence="9">Homodimer.</text>
</comment>
<keyword evidence="9" id="KW-0119">Carbohydrate metabolism</keyword>
<dbReference type="GO" id="GO:0005829">
    <property type="term" value="C:cytosol"/>
    <property type="evidence" value="ECO:0007669"/>
    <property type="project" value="TreeGrafter"/>
</dbReference>
<evidence type="ECO:0000313" key="11">
    <source>
        <dbReference type="EMBL" id="RNA20634.1"/>
    </source>
</evidence>
<evidence type="ECO:0000259" key="10">
    <source>
        <dbReference type="Pfam" id="PF16363"/>
    </source>
</evidence>
<evidence type="ECO:0000256" key="9">
    <source>
        <dbReference type="RuleBase" id="RU366046"/>
    </source>
</evidence>
<dbReference type="CDD" id="cd05247">
    <property type="entry name" value="UDP_G4E_1_SDR_e"/>
    <property type="match status" value="1"/>
</dbReference>
<dbReference type="NCBIfam" id="NF007956">
    <property type="entry name" value="PRK10675.1"/>
    <property type="match status" value="1"/>
</dbReference>
<evidence type="ECO:0000256" key="8">
    <source>
        <dbReference type="ARBA" id="ARBA00023235"/>
    </source>
</evidence>
<comment type="cofactor">
    <cofactor evidence="3 9">
        <name>NAD(+)</name>
        <dbReference type="ChEBI" id="CHEBI:57540"/>
    </cofactor>
</comment>
<dbReference type="AlphaFoldDB" id="A0A3M7RB58"/>
<organism evidence="11 12">
    <name type="scientific">Brachionus plicatilis</name>
    <name type="common">Marine rotifer</name>
    <name type="synonym">Brachionus muelleri</name>
    <dbReference type="NCBI Taxonomy" id="10195"/>
    <lineage>
        <taxon>Eukaryota</taxon>
        <taxon>Metazoa</taxon>
        <taxon>Spiralia</taxon>
        <taxon>Gnathifera</taxon>
        <taxon>Rotifera</taxon>
        <taxon>Eurotatoria</taxon>
        <taxon>Monogononta</taxon>
        <taxon>Pseudotrocha</taxon>
        <taxon>Ploima</taxon>
        <taxon>Brachionidae</taxon>
        <taxon>Brachionus</taxon>
    </lineage>
</organism>
<dbReference type="GO" id="GO:0003974">
    <property type="term" value="F:UDP-N-acetylglucosamine 4-epimerase activity"/>
    <property type="evidence" value="ECO:0007669"/>
    <property type="project" value="UniProtKB-EC"/>
</dbReference>
<accession>A0A3M7RB58</accession>
<dbReference type="NCBIfam" id="TIGR01179">
    <property type="entry name" value="galE"/>
    <property type="match status" value="1"/>
</dbReference>
<keyword evidence="12" id="KW-1185">Reference proteome</keyword>